<evidence type="ECO:0000313" key="18">
    <source>
        <dbReference type="Proteomes" id="UP000311605"/>
    </source>
</evidence>
<evidence type="ECO:0000256" key="3">
    <source>
        <dbReference type="ARBA" id="ARBA00022723"/>
    </source>
</evidence>
<dbReference type="InterPro" id="IPR004511">
    <property type="entry name" value="PAPS/APS_Rdtase"/>
</dbReference>
<evidence type="ECO:0000259" key="16">
    <source>
        <dbReference type="Pfam" id="PF01507"/>
    </source>
</evidence>
<comment type="catalytic activity">
    <reaction evidence="13 14">
        <text>[thioredoxin]-disulfide + sulfite + AMP + 2 H(+) = adenosine 5'-phosphosulfate + [thioredoxin]-dithiol</text>
        <dbReference type="Rhea" id="RHEA:21976"/>
        <dbReference type="Rhea" id="RHEA-COMP:10698"/>
        <dbReference type="Rhea" id="RHEA-COMP:10700"/>
        <dbReference type="ChEBI" id="CHEBI:15378"/>
        <dbReference type="ChEBI" id="CHEBI:17359"/>
        <dbReference type="ChEBI" id="CHEBI:29950"/>
        <dbReference type="ChEBI" id="CHEBI:50058"/>
        <dbReference type="ChEBI" id="CHEBI:58243"/>
        <dbReference type="ChEBI" id="CHEBI:456215"/>
        <dbReference type="EC" id="1.8.4.10"/>
    </reaction>
</comment>
<keyword evidence="6 14" id="KW-0411">Iron-sulfur</keyword>
<dbReference type="Pfam" id="PF01507">
    <property type="entry name" value="PAPS_reduct"/>
    <property type="match status" value="1"/>
</dbReference>
<dbReference type="PANTHER" id="PTHR46482">
    <property type="entry name" value="5'-ADENYLYLSULFATE REDUCTASE 3, CHLOROPLASTIC"/>
    <property type="match status" value="1"/>
</dbReference>
<comment type="caution">
    <text evidence="17">The sequence shown here is derived from an EMBL/GenBank/DDBJ whole genome shotgun (WGS) entry which is preliminary data.</text>
</comment>
<dbReference type="GO" id="GO:0005737">
    <property type="term" value="C:cytoplasm"/>
    <property type="evidence" value="ECO:0007669"/>
    <property type="project" value="UniProtKB-SubCell"/>
</dbReference>
<feature type="region of interest" description="Disordered" evidence="15">
    <location>
        <begin position="244"/>
        <end position="265"/>
    </location>
</feature>
<dbReference type="GO" id="GO:0046872">
    <property type="term" value="F:metal ion binding"/>
    <property type="evidence" value="ECO:0007669"/>
    <property type="project" value="UniProtKB-KW"/>
</dbReference>
<proteinExistence type="inferred from homology"/>
<keyword evidence="5 14" id="KW-0408">Iron</keyword>
<dbReference type="CDD" id="cd23945">
    <property type="entry name" value="PAPS_reductase"/>
    <property type="match status" value="1"/>
</dbReference>
<dbReference type="Proteomes" id="UP000311605">
    <property type="component" value="Unassembled WGS sequence"/>
</dbReference>
<dbReference type="GO" id="GO:0070814">
    <property type="term" value="P:hydrogen sulfide biosynthetic process"/>
    <property type="evidence" value="ECO:0007669"/>
    <property type="project" value="UniProtKB-UniRule"/>
</dbReference>
<evidence type="ECO:0000256" key="7">
    <source>
        <dbReference type="ARBA" id="ARBA00024298"/>
    </source>
</evidence>
<feature type="binding site" evidence="14">
    <location>
        <position position="131"/>
    </location>
    <ligand>
        <name>[4Fe-4S] cluster</name>
        <dbReference type="ChEBI" id="CHEBI:49883"/>
    </ligand>
</feature>
<evidence type="ECO:0000256" key="6">
    <source>
        <dbReference type="ARBA" id="ARBA00023014"/>
    </source>
</evidence>
<dbReference type="NCBIfam" id="NF002537">
    <property type="entry name" value="PRK02090.1"/>
    <property type="match status" value="1"/>
</dbReference>
<feature type="domain" description="Phosphoadenosine phosphosulphate reductase" evidence="16">
    <location>
        <begin position="45"/>
        <end position="219"/>
    </location>
</feature>
<reference evidence="17 18" key="1">
    <citation type="submission" date="2019-06" db="EMBL/GenBank/DDBJ databases">
        <title>The draft genome of Rhizobium smilacinae PTYR-5.</title>
        <authorList>
            <person name="Liu L."/>
            <person name="Li L."/>
            <person name="Zhang X."/>
        </authorList>
    </citation>
    <scope>NUCLEOTIDE SEQUENCE [LARGE SCALE GENOMIC DNA]</scope>
    <source>
        <strain evidence="17 18">PTYR-5</strain>
    </source>
</reference>
<dbReference type="GO" id="GO:0019344">
    <property type="term" value="P:cysteine biosynthetic process"/>
    <property type="evidence" value="ECO:0007669"/>
    <property type="project" value="InterPro"/>
</dbReference>
<dbReference type="GO" id="GO:0004604">
    <property type="term" value="F:phosphoadenylyl-sulfate reductase (thioredoxin) activity"/>
    <property type="evidence" value="ECO:0007669"/>
    <property type="project" value="UniProtKB-UniRule"/>
</dbReference>
<comment type="function">
    <text evidence="7 14">Catalyzes the formation of sulfite from adenosine 5'-phosphosulfate (APS) using thioredoxin as an electron donor.</text>
</comment>
<evidence type="ECO:0000256" key="12">
    <source>
        <dbReference type="ARBA" id="ARBA00032041"/>
    </source>
</evidence>
<keyword evidence="18" id="KW-1185">Reference proteome</keyword>
<protein>
    <recommendedName>
        <fullName evidence="10 14">Adenosine 5'-phosphosulfate reductase</fullName>
        <shortName evidence="14">APS reductase</shortName>
        <ecNumber evidence="9 14">1.8.4.10</ecNumber>
    </recommendedName>
    <alternativeName>
        <fullName evidence="12 14">5'-adenylylsulfate reductase</fullName>
    </alternativeName>
    <alternativeName>
        <fullName evidence="11 14">Thioredoxin-dependent 5'-adenylylsulfate reductase</fullName>
    </alternativeName>
</protein>
<evidence type="ECO:0000256" key="13">
    <source>
        <dbReference type="ARBA" id="ARBA00048441"/>
    </source>
</evidence>
<feature type="binding site" evidence="14">
    <location>
        <position position="130"/>
    </location>
    <ligand>
        <name>[4Fe-4S] cluster</name>
        <dbReference type="ChEBI" id="CHEBI:49883"/>
    </ligand>
</feature>
<comment type="similarity">
    <text evidence="1 14">Belongs to the PAPS reductase family. CysH subfamily.</text>
</comment>
<name>A0A5C4XT92_9HYPH</name>
<comment type="pathway">
    <text evidence="8 14">Sulfur metabolism; hydrogen sulfide biosynthesis; sulfite from sulfate.</text>
</comment>
<dbReference type="PIRSF" id="PIRSF000857">
    <property type="entry name" value="PAPS_reductase"/>
    <property type="match status" value="1"/>
</dbReference>
<evidence type="ECO:0000256" key="10">
    <source>
        <dbReference type="ARBA" id="ARBA00029514"/>
    </source>
</evidence>
<dbReference type="GO" id="GO:0043866">
    <property type="term" value="F:adenylyl-sulfate reductase (thioredoxin) activity"/>
    <property type="evidence" value="ECO:0007669"/>
    <property type="project" value="UniProtKB-EC"/>
</dbReference>
<accession>A0A5C4XT92</accession>
<dbReference type="HAMAP" id="MF_00063">
    <property type="entry name" value="CysH"/>
    <property type="match status" value="1"/>
</dbReference>
<evidence type="ECO:0000256" key="11">
    <source>
        <dbReference type="ARBA" id="ARBA00030894"/>
    </source>
</evidence>
<evidence type="ECO:0000256" key="15">
    <source>
        <dbReference type="SAM" id="MobiDB-lite"/>
    </source>
</evidence>
<dbReference type="InterPro" id="IPR002500">
    <property type="entry name" value="PAPS_reduct_dom"/>
</dbReference>
<dbReference type="InterPro" id="IPR014729">
    <property type="entry name" value="Rossmann-like_a/b/a_fold"/>
</dbReference>
<dbReference type="NCBIfam" id="TIGR02055">
    <property type="entry name" value="APS_reductase"/>
    <property type="match status" value="1"/>
</dbReference>
<evidence type="ECO:0000256" key="4">
    <source>
        <dbReference type="ARBA" id="ARBA00023002"/>
    </source>
</evidence>
<keyword evidence="3 14" id="KW-0479">Metal-binding</keyword>
<keyword evidence="4 14" id="KW-0560">Oxidoreductase</keyword>
<evidence type="ECO:0000256" key="1">
    <source>
        <dbReference type="ARBA" id="ARBA00009732"/>
    </source>
</evidence>
<feature type="compositionally biased region" description="Low complexity" evidence="15">
    <location>
        <begin position="249"/>
        <end position="265"/>
    </location>
</feature>
<comment type="subcellular location">
    <subcellularLocation>
        <location evidence="14">Cytoplasm</location>
    </subcellularLocation>
</comment>
<evidence type="ECO:0000313" key="17">
    <source>
        <dbReference type="EMBL" id="TNM65810.1"/>
    </source>
</evidence>
<dbReference type="EC" id="1.8.4.10" evidence="9 14"/>
<dbReference type="OrthoDB" id="9794018at2"/>
<evidence type="ECO:0000256" key="9">
    <source>
        <dbReference type="ARBA" id="ARBA00024386"/>
    </source>
</evidence>
<comment type="cofactor">
    <cofactor evidence="14">
        <name>[4Fe-4S] cluster</name>
        <dbReference type="ChEBI" id="CHEBI:49883"/>
    </cofactor>
    <text evidence="14">Binds 1 [4Fe-4S] cluster per subunit.</text>
</comment>
<dbReference type="GO" id="GO:0051539">
    <property type="term" value="F:4 iron, 4 sulfur cluster binding"/>
    <property type="evidence" value="ECO:0007669"/>
    <property type="project" value="UniProtKB-UniRule"/>
</dbReference>
<evidence type="ECO:0000256" key="5">
    <source>
        <dbReference type="ARBA" id="ARBA00023004"/>
    </source>
</evidence>
<dbReference type="InterPro" id="IPR011798">
    <property type="entry name" value="APS_reductase"/>
</dbReference>
<dbReference type="SUPFAM" id="SSF52402">
    <property type="entry name" value="Adenine nucleotide alpha hydrolases-like"/>
    <property type="match status" value="1"/>
</dbReference>
<feature type="binding site" evidence="14">
    <location>
        <position position="216"/>
    </location>
    <ligand>
        <name>[4Fe-4S] cluster</name>
        <dbReference type="ChEBI" id="CHEBI:49883"/>
    </ligand>
</feature>
<gene>
    <name evidence="14" type="primary">cysH</name>
    <name evidence="17" type="ORF">FHP24_06110</name>
</gene>
<dbReference type="PANTHER" id="PTHR46482:SF9">
    <property type="entry name" value="5'-ADENYLYLSULFATE REDUCTASE 1, CHLOROPLASTIC"/>
    <property type="match status" value="1"/>
</dbReference>
<dbReference type="GO" id="GO:0019379">
    <property type="term" value="P:sulfate assimilation, phosphoadenylyl sulfate reduction by phosphoadenylyl-sulfate reductase (thioredoxin)"/>
    <property type="evidence" value="ECO:0007669"/>
    <property type="project" value="UniProtKB-UniRule"/>
</dbReference>
<dbReference type="Gene3D" id="3.40.50.620">
    <property type="entry name" value="HUPs"/>
    <property type="match status" value="1"/>
</dbReference>
<feature type="binding site" evidence="14">
    <location>
        <position position="213"/>
    </location>
    <ligand>
        <name>[4Fe-4S] cluster</name>
        <dbReference type="ChEBI" id="CHEBI:49883"/>
    </ligand>
</feature>
<evidence type="ECO:0000256" key="8">
    <source>
        <dbReference type="ARBA" id="ARBA00024327"/>
    </source>
</evidence>
<dbReference type="RefSeq" id="WP_139674307.1">
    <property type="nucleotide sequence ID" value="NZ_VDMN01000001.1"/>
</dbReference>
<feature type="active site" description="Nucleophile; cysteine thiosulfonate intermediate" evidence="14">
    <location>
        <position position="241"/>
    </location>
</feature>
<keyword evidence="2 14" id="KW-0963">Cytoplasm</keyword>
<dbReference type="AlphaFoldDB" id="A0A5C4XT92"/>
<dbReference type="EMBL" id="VDMN01000001">
    <property type="protein sequence ID" value="TNM65810.1"/>
    <property type="molecule type" value="Genomic_DNA"/>
</dbReference>
<evidence type="ECO:0000256" key="2">
    <source>
        <dbReference type="ARBA" id="ARBA00022490"/>
    </source>
</evidence>
<sequence>MTSHDVIERIAYGEDAEILAAELNARLASLDLPGRLSAAAELGHAVFTTSLGIEDQVITAAIGTHRLPVEVSTLETGRLFKETVELISETEDRYDIAIRRFRPEQDDIDAYAEKYGLNGFYDSIEARHACCHVRKLIPLAKALAGAQVWVTGLRRGQSGNRASTPFAEYDAERDLIKVNPLADWDIETINAHVTSQDIPINPLHARGYPSIGCEPCTRAIKPGEPERAGRWWWEGDEKRECGLHVPENASQPIPASAPLASSIAR</sequence>
<evidence type="ECO:0000256" key="14">
    <source>
        <dbReference type="HAMAP-Rule" id="MF_00063"/>
    </source>
</evidence>
<organism evidence="17 18">
    <name type="scientific">Aliirhizobium smilacinae</name>
    <dbReference type="NCBI Taxonomy" id="1395944"/>
    <lineage>
        <taxon>Bacteria</taxon>
        <taxon>Pseudomonadati</taxon>
        <taxon>Pseudomonadota</taxon>
        <taxon>Alphaproteobacteria</taxon>
        <taxon>Hyphomicrobiales</taxon>
        <taxon>Rhizobiaceae</taxon>
        <taxon>Aliirhizobium</taxon>
    </lineage>
</organism>